<keyword evidence="2" id="KW-1185">Reference proteome</keyword>
<dbReference type="AlphaFoldDB" id="A0AAP0JS97"/>
<dbReference type="Proteomes" id="UP001417504">
    <property type="component" value="Unassembled WGS sequence"/>
</dbReference>
<proteinExistence type="predicted"/>
<accession>A0AAP0JS97</accession>
<evidence type="ECO:0000313" key="1">
    <source>
        <dbReference type="EMBL" id="KAK9138090.1"/>
    </source>
</evidence>
<comment type="caution">
    <text evidence="1">The sequence shown here is derived from an EMBL/GenBank/DDBJ whole genome shotgun (WGS) entry which is preliminary data.</text>
</comment>
<reference evidence="1 2" key="1">
    <citation type="submission" date="2024-01" db="EMBL/GenBank/DDBJ databases">
        <title>Genome assemblies of Stephania.</title>
        <authorList>
            <person name="Yang L."/>
        </authorList>
    </citation>
    <scope>NUCLEOTIDE SEQUENCE [LARGE SCALE GENOMIC DNA]</scope>
    <source>
        <strain evidence="1">QJT</strain>
        <tissue evidence="1">Leaf</tissue>
    </source>
</reference>
<evidence type="ECO:0000313" key="2">
    <source>
        <dbReference type="Proteomes" id="UP001417504"/>
    </source>
</evidence>
<protein>
    <submittedName>
        <fullName evidence="1">Uncharacterized protein</fullName>
    </submittedName>
</protein>
<name>A0AAP0JS97_9MAGN</name>
<sequence length="53" mass="5803">MRRFGGGVPHIDEKEHFHLTQGCPEKFDGSPCKWGALSNDLGAHSGPLNLMII</sequence>
<organism evidence="1 2">
    <name type="scientific">Stephania japonica</name>
    <dbReference type="NCBI Taxonomy" id="461633"/>
    <lineage>
        <taxon>Eukaryota</taxon>
        <taxon>Viridiplantae</taxon>
        <taxon>Streptophyta</taxon>
        <taxon>Embryophyta</taxon>
        <taxon>Tracheophyta</taxon>
        <taxon>Spermatophyta</taxon>
        <taxon>Magnoliopsida</taxon>
        <taxon>Ranunculales</taxon>
        <taxon>Menispermaceae</taxon>
        <taxon>Menispermoideae</taxon>
        <taxon>Cissampelideae</taxon>
        <taxon>Stephania</taxon>
    </lineage>
</organism>
<dbReference type="EMBL" id="JBBNAE010000003">
    <property type="protein sequence ID" value="KAK9138090.1"/>
    <property type="molecule type" value="Genomic_DNA"/>
</dbReference>
<gene>
    <name evidence="1" type="ORF">Sjap_008684</name>
</gene>